<dbReference type="Proteomes" id="UP000584374">
    <property type="component" value="Unassembled WGS sequence"/>
</dbReference>
<sequence length="160" mass="17378">MTTSLADHPSETHTETPAEFTTEFDVDVEFRFHRALRGYLAATAGHLGVGLESCTVDLDLPTSAYLAVNRRLPEFPDRDLALLWDEVHGWAAAIETHSGEDLIVVSYLDTTTATPPPQRVARFLQDLCAGRSGLGRPDPPGLRVAGDHAVLARDLDAACE</sequence>
<evidence type="ECO:0000259" key="1">
    <source>
        <dbReference type="Pfam" id="PF19809"/>
    </source>
</evidence>
<feature type="domain" description="DUF6292" evidence="1">
    <location>
        <begin position="39"/>
        <end position="126"/>
    </location>
</feature>
<dbReference type="Pfam" id="PF19809">
    <property type="entry name" value="DUF6292"/>
    <property type="match status" value="1"/>
</dbReference>
<proteinExistence type="predicted"/>
<accession>A0A840QFC9</accession>
<gene>
    <name evidence="2" type="ORF">BJ970_004823</name>
</gene>
<keyword evidence="3" id="KW-1185">Reference proteome</keyword>
<evidence type="ECO:0000313" key="2">
    <source>
        <dbReference type="EMBL" id="MBB5157289.1"/>
    </source>
</evidence>
<reference evidence="2 3" key="1">
    <citation type="submission" date="2020-08" db="EMBL/GenBank/DDBJ databases">
        <title>Sequencing the genomes of 1000 actinobacteria strains.</title>
        <authorList>
            <person name="Klenk H.-P."/>
        </authorList>
    </citation>
    <scope>NUCLEOTIDE SEQUENCE [LARGE SCALE GENOMIC DNA]</scope>
    <source>
        <strain evidence="2 3">DSM 45584</strain>
    </source>
</reference>
<name>A0A840QFC9_9PSEU</name>
<dbReference type="AlphaFoldDB" id="A0A840QFC9"/>
<dbReference type="InterPro" id="IPR046259">
    <property type="entry name" value="DUF6292"/>
</dbReference>
<evidence type="ECO:0000313" key="3">
    <source>
        <dbReference type="Proteomes" id="UP000584374"/>
    </source>
</evidence>
<comment type="caution">
    <text evidence="2">The sequence shown here is derived from an EMBL/GenBank/DDBJ whole genome shotgun (WGS) entry which is preliminary data.</text>
</comment>
<dbReference type="EMBL" id="JACHIW010000001">
    <property type="protein sequence ID" value="MBB5157289.1"/>
    <property type="molecule type" value="Genomic_DNA"/>
</dbReference>
<organism evidence="2 3">
    <name type="scientific">Saccharopolyspora phatthalungensis</name>
    <dbReference type="NCBI Taxonomy" id="664693"/>
    <lineage>
        <taxon>Bacteria</taxon>
        <taxon>Bacillati</taxon>
        <taxon>Actinomycetota</taxon>
        <taxon>Actinomycetes</taxon>
        <taxon>Pseudonocardiales</taxon>
        <taxon>Pseudonocardiaceae</taxon>
        <taxon>Saccharopolyspora</taxon>
    </lineage>
</organism>
<protein>
    <recommendedName>
        <fullName evidence="1">DUF6292 domain-containing protein</fullName>
    </recommendedName>
</protein>